<keyword evidence="2" id="KW-1133">Transmembrane helix</keyword>
<dbReference type="Proteomes" id="UP000076482">
    <property type="component" value="Unassembled WGS sequence"/>
</dbReference>
<feature type="region of interest" description="Disordered" evidence="1">
    <location>
        <begin position="111"/>
        <end position="152"/>
    </location>
</feature>
<reference evidence="3 4" key="1">
    <citation type="submission" date="2015-09" db="EMBL/GenBank/DDBJ databases">
        <title>Bacillus cereus food isolates.</title>
        <authorList>
            <person name="Boekhorst J."/>
        </authorList>
    </citation>
    <scope>NUCLEOTIDE SEQUENCE [LARGE SCALE GENOMIC DNA]</scope>
    <source>
        <strain evidence="3 4">B4088</strain>
    </source>
</reference>
<dbReference type="AlphaFoldDB" id="A0A164QP32"/>
<feature type="transmembrane region" description="Helical" evidence="2">
    <location>
        <begin position="6"/>
        <end position="28"/>
    </location>
</feature>
<organism evidence="3 4">
    <name type="scientific">Bacillus cereus</name>
    <dbReference type="NCBI Taxonomy" id="1396"/>
    <lineage>
        <taxon>Bacteria</taxon>
        <taxon>Bacillati</taxon>
        <taxon>Bacillota</taxon>
        <taxon>Bacilli</taxon>
        <taxon>Bacillales</taxon>
        <taxon>Bacillaceae</taxon>
        <taxon>Bacillus</taxon>
        <taxon>Bacillus cereus group</taxon>
    </lineage>
</organism>
<gene>
    <name evidence="3" type="ORF">B4088_0438</name>
</gene>
<evidence type="ECO:0000313" key="4">
    <source>
        <dbReference type="Proteomes" id="UP000076482"/>
    </source>
</evidence>
<dbReference type="PATRIC" id="fig|1396.535.peg.4189"/>
<evidence type="ECO:0000256" key="1">
    <source>
        <dbReference type="SAM" id="MobiDB-lite"/>
    </source>
</evidence>
<accession>A0A164QP32</accession>
<comment type="caution">
    <text evidence="3">The sequence shown here is derived from an EMBL/GenBank/DDBJ whole genome shotgun (WGS) entry which is preliminary data.</text>
</comment>
<feature type="compositionally biased region" description="Basic and acidic residues" evidence="1">
    <location>
        <begin position="111"/>
        <end position="135"/>
    </location>
</feature>
<sequence>MGFFRSYFKALIFTVIVSLGVGSMLGYFGNNERLEMAIEVRNDVNDGYISNPVIKTFPRSSVAYSQKVAGKGRNIIELETTWFLFAKAEAKGYKSNWKIVKVEPNKRFTINLEKDGPKEKESDKKEEKKAAEIKQTESPVKTGEFIDKLKEN</sequence>
<protein>
    <submittedName>
        <fullName evidence="3">Uncharacterized protein</fullName>
    </submittedName>
</protein>
<name>A0A164QP32_BACCE</name>
<dbReference type="RefSeq" id="WP_063259666.1">
    <property type="nucleotide sequence ID" value="NZ_LJKE01000015.1"/>
</dbReference>
<dbReference type="EMBL" id="LJKE01000015">
    <property type="protein sequence ID" value="KZD71977.1"/>
    <property type="molecule type" value="Genomic_DNA"/>
</dbReference>
<keyword evidence="2" id="KW-0472">Membrane</keyword>
<proteinExistence type="predicted"/>
<keyword evidence="2" id="KW-0812">Transmembrane</keyword>
<evidence type="ECO:0000313" key="3">
    <source>
        <dbReference type="EMBL" id="KZD71977.1"/>
    </source>
</evidence>
<evidence type="ECO:0000256" key="2">
    <source>
        <dbReference type="SAM" id="Phobius"/>
    </source>
</evidence>